<accession>A0AAD8CMU0</accession>
<keyword evidence="2" id="KW-1185">Reference proteome</keyword>
<protein>
    <submittedName>
        <fullName evidence="1">Uncharacterized protein</fullName>
    </submittedName>
</protein>
<proteinExistence type="predicted"/>
<name>A0AAD8CMU0_ACIOX</name>
<evidence type="ECO:0000313" key="1">
    <source>
        <dbReference type="EMBL" id="KAK1154499.1"/>
    </source>
</evidence>
<dbReference type="EMBL" id="JAGXEW010000035">
    <property type="protein sequence ID" value="KAK1154499.1"/>
    <property type="molecule type" value="Genomic_DNA"/>
</dbReference>
<dbReference type="AlphaFoldDB" id="A0AAD8CMU0"/>
<comment type="caution">
    <text evidence="1">The sequence shown here is derived from an EMBL/GenBank/DDBJ whole genome shotgun (WGS) entry which is preliminary data.</text>
</comment>
<gene>
    <name evidence="1" type="ORF">AOXY_G28430</name>
</gene>
<evidence type="ECO:0000313" key="2">
    <source>
        <dbReference type="Proteomes" id="UP001230051"/>
    </source>
</evidence>
<reference evidence="1" key="1">
    <citation type="submission" date="2022-02" db="EMBL/GenBank/DDBJ databases">
        <title>Atlantic sturgeon de novo genome assembly.</title>
        <authorList>
            <person name="Stock M."/>
            <person name="Klopp C."/>
            <person name="Guiguen Y."/>
            <person name="Cabau C."/>
            <person name="Parinello H."/>
            <person name="Santidrian Yebra-Pimentel E."/>
            <person name="Kuhl H."/>
            <person name="Dirks R.P."/>
            <person name="Guessner J."/>
            <person name="Wuertz S."/>
            <person name="Du K."/>
            <person name="Schartl M."/>
        </authorList>
    </citation>
    <scope>NUCLEOTIDE SEQUENCE</scope>
    <source>
        <strain evidence="1">STURGEONOMICS-FGT-2020</strain>
        <tissue evidence="1">Whole blood</tissue>
    </source>
</reference>
<organism evidence="1 2">
    <name type="scientific">Acipenser oxyrinchus oxyrinchus</name>
    <dbReference type="NCBI Taxonomy" id="40147"/>
    <lineage>
        <taxon>Eukaryota</taxon>
        <taxon>Metazoa</taxon>
        <taxon>Chordata</taxon>
        <taxon>Craniata</taxon>
        <taxon>Vertebrata</taxon>
        <taxon>Euteleostomi</taxon>
        <taxon>Actinopterygii</taxon>
        <taxon>Chondrostei</taxon>
        <taxon>Acipenseriformes</taxon>
        <taxon>Acipenseridae</taxon>
        <taxon>Acipenser</taxon>
    </lineage>
</organism>
<dbReference type="Proteomes" id="UP001230051">
    <property type="component" value="Unassembled WGS sequence"/>
</dbReference>
<sequence length="81" mass="9471">MTALSPLISIEIDKRRLLLNYCTISDYWKNRDKEKKKVLETWRTQSPWLASESEVNFKSNMTSCDIPETARHVAQGNKQNL</sequence>